<dbReference type="PANTHER" id="PTHR10000">
    <property type="entry name" value="PHOSPHOSERINE PHOSPHATASE"/>
    <property type="match status" value="1"/>
</dbReference>
<dbReference type="RefSeq" id="WP_289413404.1">
    <property type="nucleotide sequence ID" value="NZ_JAQIBD010000002.1"/>
</dbReference>
<evidence type="ECO:0000313" key="1">
    <source>
        <dbReference type="EMBL" id="MDM5271706.1"/>
    </source>
</evidence>
<accession>A0ABT7QY07</accession>
<dbReference type="Proteomes" id="UP001169069">
    <property type="component" value="Unassembled WGS sequence"/>
</dbReference>
<reference evidence="1" key="1">
    <citation type="submission" date="2023-01" db="EMBL/GenBank/DDBJ databases">
        <title>Sulfurovum sp. zt1-1 genome assembly.</title>
        <authorList>
            <person name="Wang J."/>
        </authorList>
    </citation>
    <scope>NUCLEOTIDE SEQUENCE</scope>
    <source>
        <strain evidence="1">Zt1-1</strain>
    </source>
</reference>
<proteinExistence type="predicted"/>
<protein>
    <submittedName>
        <fullName evidence="1">HAD-IIB family hydrolase</fullName>
    </submittedName>
</protein>
<dbReference type="InterPro" id="IPR036412">
    <property type="entry name" value="HAD-like_sf"/>
</dbReference>
<name>A0ABT7QY07_9BACT</name>
<keyword evidence="1" id="KW-0378">Hydrolase</keyword>
<dbReference type="InterPro" id="IPR023214">
    <property type="entry name" value="HAD_sf"/>
</dbReference>
<comment type="caution">
    <text evidence="1">The sequence shown here is derived from an EMBL/GenBank/DDBJ whole genome shotgun (WGS) entry which is preliminary data.</text>
</comment>
<sequence>MDKKNKIYITDLDHTFLRTDQSISDFSAKVWNELSKDSILSVATARSFQKTHDFLNKLHLHAPMILLDGTMVVTPEKKLIDLKLINKELGDAVIAEGAKFGIYPFIISLKDMELNESFNVPTTLNLYQKGVLNNYAGDPRLRVHEQIRAEEMNLKIVYFGQLDTLKPLTEHLQKTFSDALEYKLSPEKYSDGWFLTVLHPEGDKAHALKKVAEYLGRDTQEMTVFGDSINDIGMFKLAGTSVAVSNALDEVKEVADIILSHSNDEDAVAKYLHKTTQHK</sequence>
<keyword evidence="2" id="KW-1185">Reference proteome</keyword>
<dbReference type="SUPFAM" id="SSF56784">
    <property type="entry name" value="HAD-like"/>
    <property type="match status" value="1"/>
</dbReference>
<dbReference type="PANTHER" id="PTHR10000:SF8">
    <property type="entry name" value="HAD SUPERFAMILY HYDROLASE-LIKE, TYPE 3"/>
    <property type="match status" value="1"/>
</dbReference>
<dbReference type="InterPro" id="IPR006379">
    <property type="entry name" value="HAD-SF_hydro_IIB"/>
</dbReference>
<dbReference type="EMBL" id="JAQIBD010000002">
    <property type="protein sequence ID" value="MDM5271706.1"/>
    <property type="molecule type" value="Genomic_DNA"/>
</dbReference>
<dbReference type="Pfam" id="PF08282">
    <property type="entry name" value="Hydrolase_3"/>
    <property type="match status" value="1"/>
</dbReference>
<dbReference type="Gene3D" id="3.40.50.1000">
    <property type="entry name" value="HAD superfamily/HAD-like"/>
    <property type="match status" value="1"/>
</dbReference>
<dbReference type="NCBIfam" id="TIGR01484">
    <property type="entry name" value="HAD-SF-IIB"/>
    <property type="match status" value="1"/>
</dbReference>
<gene>
    <name evidence="1" type="ORF">PGH07_05925</name>
</gene>
<evidence type="ECO:0000313" key="2">
    <source>
        <dbReference type="Proteomes" id="UP001169069"/>
    </source>
</evidence>
<organism evidence="1 2">
    <name type="scientific">Sulfurovum zhangzhouensis</name>
    <dbReference type="NCBI Taxonomy" id="3019067"/>
    <lineage>
        <taxon>Bacteria</taxon>
        <taxon>Pseudomonadati</taxon>
        <taxon>Campylobacterota</taxon>
        <taxon>Epsilonproteobacteria</taxon>
        <taxon>Campylobacterales</taxon>
        <taxon>Sulfurovaceae</taxon>
        <taxon>Sulfurovum</taxon>
    </lineage>
</organism>
<dbReference type="GO" id="GO:0016787">
    <property type="term" value="F:hydrolase activity"/>
    <property type="evidence" value="ECO:0007669"/>
    <property type="project" value="UniProtKB-KW"/>
</dbReference>
<dbReference type="Gene3D" id="3.30.1240.10">
    <property type="match status" value="1"/>
</dbReference>